<name>A0ABV6IX23_9PROT</name>
<reference evidence="1 2" key="1">
    <citation type="submission" date="2024-09" db="EMBL/GenBank/DDBJ databases">
        <authorList>
            <person name="Sun Q."/>
            <person name="Mori K."/>
        </authorList>
    </citation>
    <scope>NUCLEOTIDE SEQUENCE [LARGE SCALE GENOMIC DNA]</scope>
    <source>
        <strain evidence="1 2">CCM 7468</strain>
    </source>
</reference>
<gene>
    <name evidence="1" type="ORF">ACFFIC_21875</name>
</gene>
<protein>
    <submittedName>
        <fullName evidence="1">Uncharacterized protein</fullName>
    </submittedName>
</protein>
<keyword evidence="2" id="KW-1185">Reference proteome</keyword>
<dbReference type="RefSeq" id="WP_377054313.1">
    <property type="nucleotide sequence ID" value="NZ_JBHLVZ010000081.1"/>
</dbReference>
<proteinExistence type="predicted"/>
<dbReference type="Proteomes" id="UP001589789">
    <property type="component" value="Unassembled WGS sequence"/>
</dbReference>
<comment type="caution">
    <text evidence="1">The sequence shown here is derived from an EMBL/GenBank/DDBJ whole genome shotgun (WGS) entry which is preliminary data.</text>
</comment>
<sequence length="91" mass="10156">MQLVARTNRPPHTSRYLARDRPLNGSVTSAIAYTATWNWHMYPPGLLLDLGFDKATEVRLAGISATQASRGQYIGRTRKYANDHGAQKRLG</sequence>
<evidence type="ECO:0000313" key="1">
    <source>
        <dbReference type="EMBL" id="MFC0388163.1"/>
    </source>
</evidence>
<evidence type="ECO:0000313" key="2">
    <source>
        <dbReference type="Proteomes" id="UP001589789"/>
    </source>
</evidence>
<accession>A0ABV6IX23</accession>
<dbReference type="EMBL" id="JBHLVZ010000081">
    <property type="protein sequence ID" value="MFC0388163.1"/>
    <property type="molecule type" value="Genomic_DNA"/>
</dbReference>
<organism evidence="1 2">
    <name type="scientific">Muricoccus vinaceus</name>
    <dbReference type="NCBI Taxonomy" id="424704"/>
    <lineage>
        <taxon>Bacteria</taxon>
        <taxon>Pseudomonadati</taxon>
        <taxon>Pseudomonadota</taxon>
        <taxon>Alphaproteobacteria</taxon>
        <taxon>Acetobacterales</taxon>
        <taxon>Roseomonadaceae</taxon>
        <taxon>Muricoccus</taxon>
    </lineage>
</organism>